<dbReference type="RefSeq" id="WP_231011988.1">
    <property type="nucleotide sequence ID" value="NZ_BAAAEW010000022.1"/>
</dbReference>
<evidence type="ECO:0000259" key="6">
    <source>
        <dbReference type="Pfam" id="PF01301"/>
    </source>
</evidence>
<evidence type="ECO:0000256" key="4">
    <source>
        <dbReference type="RuleBase" id="RU000675"/>
    </source>
</evidence>
<evidence type="ECO:0000313" key="7">
    <source>
        <dbReference type="EMBL" id="GAA0756197.1"/>
    </source>
</evidence>
<sequence>MNLPSSLPLSGPLGLQLPPAPARAETGFLNLGQHPRADRSLAVNSRWLTLDGKHWMPVMGEFHYSRFPENEWRTELLKMAAGGVNIVASYVFWNHHEEQRGEFVWTGQRNLRRFVELVAEAGLLFYLRPGPWVHAEARYGGLPDWVMAQGPVRNNDAAYLAAVRAFYGQIGAQLRGLLWCDGGPVIGLQLENEYDQVGPGRGAEHIEALRHIAIDSGLTVPLYTVTGWPTLDIPEREVIPVSGAYADGFWSGATEPLPPSGVFLFDTSRAIGEMGNVGGTPAEGRIDPSHYPFFLAEAGGGMHVSYHRRPVVTLQDVAATALVQVGSGANLYGYYMYHGGCNPAALVPGARLQETQDTGYPNDVLVLNYDFRTPLGQYGQVRASYGRLRCLHQFMAAFGEELAAMEAVLPAERASGPEDRSRLRASLRGAGDNGFLFVNNHLRHHPLPAFSGVQFEVQHSGGTTLLPATPVQVPSGLSFIWPIGLRLGAARLAHATVQPLTRWTEPDDTQVLVAFALPEFGAKLHFEAASIEVTDSTPGDEIQQDAQGWQLDIAVTIAPRLLRVTDATGAVHSVVLLPQALADQCLHAKLNGRDRLLISPQPLYLDGDEAVVSVADDGLAQVQVWPANEVAAGFAVQMASLPARVPGEVALALLQDNPSPPPVRLGPHVAWRGKSTPLAPDDEAYAQATRWSLDLPAELAQGPGRVMLVLDYLGDAARLYADGELVDDHFYDGEPWQIGVDRFVVQGNAGPSQVALSPTGGGLGIAQPWGHSDGRWPVLELAVLAADPEAPIFLEAFARERLREVGGRPTLASVALHTRRELRLSL</sequence>
<dbReference type="Proteomes" id="UP001500279">
    <property type="component" value="Unassembled WGS sequence"/>
</dbReference>
<feature type="domain" description="Glycoside hydrolase 35 catalytic" evidence="6">
    <location>
        <begin position="48"/>
        <end position="393"/>
    </location>
</feature>
<organism evidence="7 8">
    <name type="scientific">Ideonella azotifigens</name>
    <dbReference type="NCBI Taxonomy" id="513160"/>
    <lineage>
        <taxon>Bacteria</taxon>
        <taxon>Pseudomonadati</taxon>
        <taxon>Pseudomonadota</taxon>
        <taxon>Betaproteobacteria</taxon>
        <taxon>Burkholderiales</taxon>
        <taxon>Sphaerotilaceae</taxon>
        <taxon>Ideonella</taxon>
    </lineage>
</organism>
<dbReference type="Gene3D" id="3.20.20.80">
    <property type="entry name" value="Glycosidases"/>
    <property type="match status" value="1"/>
</dbReference>
<gene>
    <name evidence="7" type="ORF">GCM10009107_34430</name>
</gene>
<evidence type="ECO:0000256" key="3">
    <source>
        <dbReference type="ARBA" id="ARBA00023295"/>
    </source>
</evidence>
<dbReference type="InterPro" id="IPR001944">
    <property type="entry name" value="Glycoside_Hdrlase_35"/>
</dbReference>
<dbReference type="PRINTS" id="PR00742">
    <property type="entry name" value="GLHYDRLASE35"/>
</dbReference>
<name>A0ABN1K6D0_9BURK</name>
<dbReference type="InterPro" id="IPR031330">
    <property type="entry name" value="Gly_Hdrlase_35_cat"/>
</dbReference>
<comment type="catalytic activity">
    <reaction evidence="4">
        <text>Hydrolysis of terminal non-reducing beta-D-galactose residues in beta-D-galactosides.</text>
        <dbReference type="EC" id="3.2.1.23"/>
    </reaction>
</comment>
<dbReference type="PANTHER" id="PTHR23421">
    <property type="entry name" value="BETA-GALACTOSIDASE RELATED"/>
    <property type="match status" value="1"/>
</dbReference>
<proteinExistence type="inferred from homology"/>
<reference evidence="7 8" key="1">
    <citation type="journal article" date="2019" name="Int. J. Syst. Evol. Microbiol.">
        <title>The Global Catalogue of Microorganisms (GCM) 10K type strain sequencing project: providing services to taxonomists for standard genome sequencing and annotation.</title>
        <authorList>
            <consortium name="The Broad Institute Genomics Platform"/>
            <consortium name="The Broad Institute Genome Sequencing Center for Infectious Disease"/>
            <person name="Wu L."/>
            <person name="Ma J."/>
        </authorList>
    </citation>
    <scope>NUCLEOTIDE SEQUENCE [LARGE SCALE GENOMIC DNA]</scope>
    <source>
        <strain evidence="7 8">JCM 15503</strain>
    </source>
</reference>
<keyword evidence="8" id="KW-1185">Reference proteome</keyword>
<evidence type="ECO:0000256" key="2">
    <source>
        <dbReference type="ARBA" id="ARBA00022801"/>
    </source>
</evidence>
<dbReference type="Pfam" id="PF01301">
    <property type="entry name" value="Glyco_hydro_35"/>
    <property type="match status" value="1"/>
</dbReference>
<evidence type="ECO:0000256" key="1">
    <source>
        <dbReference type="ARBA" id="ARBA00009809"/>
    </source>
</evidence>
<evidence type="ECO:0000313" key="8">
    <source>
        <dbReference type="Proteomes" id="UP001500279"/>
    </source>
</evidence>
<evidence type="ECO:0000256" key="5">
    <source>
        <dbReference type="RuleBase" id="RU003679"/>
    </source>
</evidence>
<keyword evidence="2 4" id="KW-0378">Hydrolase</keyword>
<dbReference type="InterPro" id="IPR019801">
    <property type="entry name" value="Glyco_hydro_35_CS"/>
</dbReference>
<dbReference type="PROSITE" id="PS01182">
    <property type="entry name" value="GLYCOSYL_HYDROL_F35"/>
    <property type="match status" value="1"/>
</dbReference>
<comment type="similarity">
    <text evidence="1 5">Belongs to the glycosyl hydrolase 35 family.</text>
</comment>
<dbReference type="InterPro" id="IPR017853">
    <property type="entry name" value="GH"/>
</dbReference>
<dbReference type="SUPFAM" id="SSF51445">
    <property type="entry name" value="(Trans)glycosidases"/>
    <property type="match status" value="1"/>
</dbReference>
<accession>A0ABN1K6D0</accession>
<dbReference type="EC" id="3.2.1.23" evidence="4"/>
<comment type="caution">
    <text evidence="7">The sequence shown here is derived from an EMBL/GenBank/DDBJ whole genome shotgun (WGS) entry which is preliminary data.</text>
</comment>
<protein>
    <recommendedName>
        <fullName evidence="4">Beta-galactosidase</fullName>
        <ecNumber evidence="4">3.2.1.23</ecNumber>
    </recommendedName>
</protein>
<dbReference type="EMBL" id="BAAAEW010000022">
    <property type="protein sequence ID" value="GAA0756197.1"/>
    <property type="molecule type" value="Genomic_DNA"/>
</dbReference>
<keyword evidence="3 4" id="KW-0326">Glycosidase</keyword>